<dbReference type="EMBL" id="JACHMO010000001">
    <property type="protein sequence ID" value="MBB5803381.1"/>
    <property type="molecule type" value="Genomic_DNA"/>
</dbReference>
<dbReference type="Gene3D" id="3.30.70.100">
    <property type="match status" value="1"/>
</dbReference>
<dbReference type="Proteomes" id="UP000552097">
    <property type="component" value="Unassembled WGS sequence"/>
</dbReference>
<reference evidence="2 3" key="1">
    <citation type="submission" date="2020-08" db="EMBL/GenBank/DDBJ databases">
        <title>Sequencing the genomes of 1000 actinobacteria strains.</title>
        <authorList>
            <person name="Klenk H.-P."/>
        </authorList>
    </citation>
    <scope>NUCLEOTIDE SEQUENCE [LARGE SCALE GENOMIC DNA]</scope>
    <source>
        <strain evidence="2 3">DSM 45486</strain>
    </source>
</reference>
<dbReference type="EC" id="5.1.3.32" evidence="2"/>
<organism evidence="2 3">
    <name type="scientific">Saccharothrix ecbatanensis</name>
    <dbReference type="NCBI Taxonomy" id="1105145"/>
    <lineage>
        <taxon>Bacteria</taxon>
        <taxon>Bacillati</taxon>
        <taxon>Actinomycetota</taxon>
        <taxon>Actinomycetes</taxon>
        <taxon>Pseudonocardiales</taxon>
        <taxon>Pseudonocardiaceae</taxon>
        <taxon>Saccharothrix</taxon>
    </lineage>
</organism>
<sequence length="106" mass="12036">MDVVVIRTKLREGKELAYEEAHRVLPGEVRGDLVARGIRDWKIFRDGRDLIHVITAEPSFEAFRATPSADPEIGVRHHERMSPYLEPDQGSSSGPMKLVWDLDAEL</sequence>
<dbReference type="RefSeq" id="WP_184920695.1">
    <property type="nucleotide sequence ID" value="NZ_JACHMO010000001.1"/>
</dbReference>
<keyword evidence="3" id="KW-1185">Reference proteome</keyword>
<feature type="region of interest" description="Disordered" evidence="1">
    <location>
        <begin position="83"/>
        <end position="106"/>
    </location>
</feature>
<keyword evidence="2" id="KW-0413">Isomerase</keyword>
<dbReference type="InterPro" id="IPR008000">
    <property type="entry name" value="Rham/fucose_mutarotase"/>
</dbReference>
<evidence type="ECO:0000313" key="3">
    <source>
        <dbReference type="Proteomes" id="UP000552097"/>
    </source>
</evidence>
<accession>A0A7W9M0Z8</accession>
<dbReference type="InterPro" id="IPR011008">
    <property type="entry name" value="Dimeric_a/b-barrel"/>
</dbReference>
<gene>
    <name evidence="2" type="ORF">F4560_003149</name>
</gene>
<evidence type="ECO:0000256" key="1">
    <source>
        <dbReference type="SAM" id="MobiDB-lite"/>
    </source>
</evidence>
<proteinExistence type="predicted"/>
<evidence type="ECO:0000313" key="2">
    <source>
        <dbReference type="EMBL" id="MBB5803381.1"/>
    </source>
</evidence>
<name>A0A7W9M0Z8_9PSEU</name>
<dbReference type="SUPFAM" id="SSF54909">
    <property type="entry name" value="Dimeric alpha+beta barrel"/>
    <property type="match status" value="1"/>
</dbReference>
<dbReference type="GO" id="GO:0062192">
    <property type="term" value="F:L-rhamnose mutarotase activity"/>
    <property type="evidence" value="ECO:0007669"/>
    <property type="project" value="UniProtKB-EC"/>
</dbReference>
<comment type="caution">
    <text evidence="2">The sequence shown here is derived from an EMBL/GenBank/DDBJ whole genome shotgun (WGS) entry which is preliminary data.</text>
</comment>
<dbReference type="AlphaFoldDB" id="A0A7W9M0Z8"/>
<protein>
    <submittedName>
        <fullName evidence="2">L-rhamnose mutarotase</fullName>
        <ecNumber evidence="2">5.1.3.32</ecNumber>
    </submittedName>
</protein>
<dbReference type="Pfam" id="PF05336">
    <property type="entry name" value="rhaM"/>
    <property type="match status" value="1"/>
</dbReference>